<keyword evidence="12" id="KW-0472">Membrane</keyword>
<dbReference type="SUPFAM" id="SSF55874">
    <property type="entry name" value="ATPase domain of HSP90 chaperone/DNA topoisomerase II/histidine kinase"/>
    <property type="match status" value="1"/>
</dbReference>
<dbReference type="PANTHER" id="PTHR45436">
    <property type="entry name" value="SENSOR HISTIDINE KINASE YKOH"/>
    <property type="match status" value="1"/>
</dbReference>
<dbReference type="InterPro" id="IPR003661">
    <property type="entry name" value="HisK_dim/P_dom"/>
</dbReference>
<dbReference type="CDD" id="cd00075">
    <property type="entry name" value="HATPase"/>
    <property type="match status" value="1"/>
</dbReference>
<feature type="domain" description="Histidine kinase" evidence="13">
    <location>
        <begin position="228"/>
        <end position="439"/>
    </location>
</feature>
<keyword evidence="7" id="KW-0547">Nucleotide-binding</keyword>
<dbReference type="Pfam" id="PF02518">
    <property type="entry name" value="HATPase_c"/>
    <property type="match status" value="1"/>
</dbReference>
<dbReference type="Gene3D" id="3.30.565.10">
    <property type="entry name" value="Histidine kinase-like ATPase, C-terminal domain"/>
    <property type="match status" value="1"/>
</dbReference>
<keyword evidence="4" id="KW-0597">Phosphoprotein</keyword>
<keyword evidence="8" id="KW-0418">Kinase</keyword>
<dbReference type="Gene3D" id="1.10.287.130">
    <property type="match status" value="1"/>
</dbReference>
<keyword evidence="5 15" id="KW-0808">Transferase</keyword>
<evidence type="ECO:0000256" key="8">
    <source>
        <dbReference type="ARBA" id="ARBA00022777"/>
    </source>
</evidence>
<sequence>MNGRAFSLRRRLAGMLTAGVLALWLVATALSWVLVRHELNEAYDESLAQAAHRLLALGAAGPAGREPTTVGAGEGLLTYRVRDAAGRVVLSSRNARDTGFPAPLRPGFVTTASHRVFTERDADTGLLIQVAEPLAHRREAAMETTLSLLLPLPFLVPLSLLGVWWLVRRTTAPVLSLRGEIERRAPGDLAPLTASGLPAEIRPLADAVNRLMARLRDALAAERSFTANSAHELRTPIAGALGHTQRLLADTGDPAVRERARHIEAGLRHLARVSEKLMQLARAEAGVFAADTLQPLDDVLALVVDEFSRHAGSGDRVTLTVPDGVRLAGALDPDGFAILLRNLIENALHHSPTDSPVAVVVDGARRLRVINDSPVIPAATLRQLRARFRRGTTRPGGTGLGLAIVEAIAEGAGASVTLNSPAAGRADGVEAVVTLPDGTHPA</sequence>
<dbReference type="InterPro" id="IPR050428">
    <property type="entry name" value="TCS_sensor_his_kinase"/>
</dbReference>
<dbReference type="InterPro" id="IPR005467">
    <property type="entry name" value="His_kinase_dom"/>
</dbReference>
<dbReference type="GO" id="GO:0005886">
    <property type="term" value="C:plasma membrane"/>
    <property type="evidence" value="ECO:0007669"/>
    <property type="project" value="TreeGrafter"/>
</dbReference>
<dbReference type="SMART" id="SM00387">
    <property type="entry name" value="HATPase_c"/>
    <property type="match status" value="1"/>
</dbReference>
<feature type="transmembrane region" description="Helical" evidence="12">
    <location>
        <begin position="148"/>
        <end position="167"/>
    </location>
</feature>
<evidence type="ECO:0000313" key="15">
    <source>
        <dbReference type="EMBL" id="QEA07140.1"/>
    </source>
</evidence>
<evidence type="ECO:0000256" key="11">
    <source>
        <dbReference type="ARBA" id="ARBA00023012"/>
    </source>
</evidence>
<dbReference type="EMBL" id="MN079206">
    <property type="protein sequence ID" value="QEA07140.1"/>
    <property type="molecule type" value="Genomic_DNA"/>
</dbReference>
<feature type="domain" description="HAMP" evidence="14">
    <location>
        <begin position="168"/>
        <end position="220"/>
    </location>
</feature>
<evidence type="ECO:0000256" key="10">
    <source>
        <dbReference type="ARBA" id="ARBA00022989"/>
    </source>
</evidence>
<feature type="transmembrane region" description="Helical" evidence="12">
    <location>
        <begin position="12"/>
        <end position="35"/>
    </location>
</feature>
<evidence type="ECO:0000256" key="3">
    <source>
        <dbReference type="ARBA" id="ARBA00012438"/>
    </source>
</evidence>
<dbReference type="InterPro" id="IPR003594">
    <property type="entry name" value="HATPase_dom"/>
</dbReference>
<dbReference type="PROSITE" id="PS50109">
    <property type="entry name" value="HIS_KIN"/>
    <property type="match status" value="1"/>
</dbReference>
<dbReference type="SMART" id="SM00388">
    <property type="entry name" value="HisKA"/>
    <property type="match status" value="1"/>
</dbReference>
<dbReference type="PROSITE" id="PS50885">
    <property type="entry name" value="HAMP"/>
    <property type="match status" value="1"/>
</dbReference>
<dbReference type="EC" id="2.7.13.3" evidence="3"/>
<evidence type="ECO:0000259" key="14">
    <source>
        <dbReference type="PROSITE" id="PS50885"/>
    </source>
</evidence>
<comment type="subcellular location">
    <subcellularLocation>
        <location evidence="2">Membrane</location>
        <topology evidence="2">Multi-pass membrane protein</topology>
    </subcellularLocation>
</comment>
<reference evidence="15" key="1">
    <citation type="submission" date="2019-06" db="EMBL/GenBank/DDBJ databases">
        <authorList>
            <person name="Murdoch R.W."/>
            <person name="Fathepure B."/>
        </authorList>
    </citation>
    <scope>NUCLEOTIDE SEQUENCE</scope>
</reference>
<dbReference type="SUPFAM" id="SSF47384">
    <property type="entry name" value="Homodimeric domain of signal transducing histidine kinase"/>
    <property type="match status" value="1"/>
</dbReference>
<evidence type="ECO:0000256" key="5">
    <source>
        <dbReference type="ARBA" id="ARBA00022679"/>
    </source>
</evidence>
<evidence type="ECO:0000256" key="1">
    <source>
        <dbReference type="ARBA" id="ARBA00000085"/>
    </source>
</evidence>
<dbReference type="Gene3D" id="1.20.5.1040">
    <property type="entry name" value="Sensor protein qsec"/>
    <property type="match status" value="1"/>
</dbReference>
<comment type="catalytic activity">
    <reaction evidence="1">
        <text>ATP + protein L-histidine = ADP + protein N-phospho-L-histidine.</text>
        <dbReference type="EC" id="2.7.13.3"/>
    </reaction>
</comment>
<dbReference type="InterPro" id="IPR036890">
    <property type="entry name" value="HATPase_C_sf"/>
</dbReference>
<keyword evidence="10 12" id="KW-1133">Transmembrane helix</keyword>
<dbReference type="InterPro" id="IPR036097">
    <property type="entry name" value="HisK_dim/P_sf"/>
</dbReference>
<dbReference type="Pfam" id="PF00512">
    <property type="entry name" value="HisKA"/>
    <property type="match status" value="1"/>
</dbReference>
<dbReference type="GO" id="GO:0005524">
    <property type="term" value="F:ATP binding"/>
    <property type="evidence" value="ECO:0007669"/>
    <property type="project" value="UniProtKB-KW"/>
</dbReference>
<dbReference type="SMART" id="SM00304">
    <property type="entry name" value="HAMP"/>
    <property type="match status" value="1"/>
</dbReference>
<gene>
    <name evidence="15" type="primary">qseC_2</name>
    <name evidence="15" type="ORF">KBTEX_03485</name>
</gene>
<proteinExistence type="predicted"/>
<dbReference type="Pfam" id="PF00672">
    <property type="entry name" value="HAMP"/>
    <property type="match status" value="1"/>
</dbReference>
<evidence type="ECO:0000256" key="6">
    <source>
        <dbReference type="ARBA" id="ARBA00022692"/>
    </source>
</evidence>
<accession>A0A5B8RE54</accession>
<dbReference type="AlphaFoldDB" id="A0A5B8RE54"/>
<keyword evidence="6 12" id="KW-0812">Transmembrane</keyword>
<evidence type="ECO:0000256" key="9">
    <source>
        <dbReference type="ARBA" id="ARBA00022840"/>
    </source>
</evidence>
<evidence type="ECO:0000256" key="7">
    <source>
        <dbReference type="ARBA" id="ARBA00022741"/>
    </source>
</evidence>
<evidence type="ECO:0000256" key="4">
    <source>
        <dbReference type="ARBA" id="ARBA00022553"/>
    </source>
</evidence>
<keyword evidence="11" id="KW-0902">Two-component regulatory system</keyword>
<keyword evidence="9" id="KW-0067">ATP-binding</keyword>
<evidence type="ECO:0000256" key="2">
    <source>
        <dbReference type="ARBA" id="ARBA00004141"/>
    </source>
</evidence>
<dbReference type="CDD" id="cd00082">
    <property type="entry name" value="HisKA"/>
    <property type="match status" value="1"/>
</dbReference>
<protein>
    <recommendedName>
        <fullName evidence="3">histidine kinase</fullName>
        <ecNumber evidence="3">2.7.13.3</ecNumber>
    </recommendedName>
</protein>
<evidence type="ECO:0000256" key="12">
    <source>
        <dbReference type="SAM" id="Phobius"/>
    </source>
</evidence>
<dbReference type="PANTHER" id="PTHR45436:SF14">
    <property type="entry name" value="SENSOR PROTEIN QSEC"/>
    <property type="match status" value="1"/>
</dbReference>
<dbReference type="GO" id="GO:0000155">
    <property type="term" value="F:phosphorelay sensor kinase activity"/>
    <property type="evidence" value="ECO:0007669"/>
    <property type="project" value="InterPro"/>
</dbReference>
<evidence type="ECO:0000259" key="13">
    <source>
        <dbReference type="PROSITE" id="PS50109"/>
    </source>
</evidence>
<name>A0A5B8RE54_9ZZZZ</name>
<dbReference type="InterPro" id="IPR003660">
    <property type="entry name" value="HAMP_dom"/>
</dbReference>
<organism evidence="15">
    <name type="scientific">uncultured organism</name>
    <dbReference type="NCBI Taxonomy" id="155900"/>
    <lineage>
        <taxon>unclassified sequences</taxon>
        <taxon>environmental samples</taxon>
    </lineage>
</organism>